<keyword evidence="1" id="KW-0812">Transmembrane</keyword>
<comment type="caution">
    <text evidence="2">The sequence shown here is derived from an EMBL/GenBank/DDBJ whole genome shotgun (WGS) entry which is preliminary data.</text>
</comment>
<dbReference type="RefSeq" id="WP_147223721.1">
    <property type="nucleotide sequence ID" value="NZ_CAJGYY010000001.1"/>
</dbReference>
<evidence type="ECO:0000313" key="2">
    <source>
        <dbReference type="EMBL" id="TXD97016.1"/>
    </source>
</evidence>
<dbReference type="EMBL" id="VORZ01000002">
    <property type="protein sequence ID" value="TXD97016.1"/>
    <property type="molecule type" value="Genomic_DNA"/>
</dbReference>
<protein>
    <submittedName>
        <fullName evidence="2">Prepilin-type N-terminal cleavage/methylation domain-containing protein</fullName>
    </submittedName>
</protein>
<organism evidence="2 3">
    <name type="scientific">Psychrobacter frigidicola</name>
    <dbReference type="NCBI Taxonomy" id="45611"/>
    <lineage>
        <taxon>Bacteria</taxon>
        <taxon>Pseudomonadati</taxon>
        <taxon>Pseudomonadota</taxon>
        <taxon>Gammaproteobacteria</taxon>
        <taxon>Moraxellales</taxon>
        <taxon>Moraxellaceae</taxon>
        <taxon>Psychrobacter</taxon>
    </lineage>
</organism>
<dbReference type="AlphaFoldDB" id="A0A5C7A1A1"/>
<proteinExistence type="predicted"/>
<feature type="transmembrane region" description="Helical" evidence="1">
    <location>
        <begin position="58"/>
        <end position="76"/>
    </location>
</feature>
<dbReference type="InterPro" id="IPR012902">
    <property type="entry name" value="N_methyl_site"/>
</dbReference>
<reference evidence="2 3" key="1">
    <citation type="submission" date="2019-08" db="EMBL/GenBank/DDBJ databases">
        <title>Genome sequence of Psychrobacter frigidicola ACAM304 (type strain).</title>
        <authorList>
            <person name="Bowman J.P."/>
        </authorList>
    </citation>
    <scope>NUCLEOTIDE SEQUENCE [LARGE SCALE GENOMIC DNA]</scope>
    <source>
        <strain evidence="2 3">ACAM 304</strain>
    </source>
</reference>
<dbReference type="NCBIfam" id="TIGR02532">
    <property type="entry name" value="IV_pilin_GFxxxE"/>
    <property type="match status" value="1"/>
</dbReference>
<keyword evidence="1" id="KW-1133">Transmembrane helix</keyword>
<keyword evidence="1" id="KW-0472">Membrane</keyword>
<dbReference type="GO" id="GO:0043683">
    <property type="term" value="P:type IV pilus assembly"/>
    <property type="evidence" value="ECO:0007669"/>
    <property type="project" value="InterPro"/>
</dbReference>
<dbReference type="SUPFAM" id="SSF54523">
    <property type="entry name" value="Pili subunits"/>
    <property type="match status" value="1"/>
</dbReference>
<dbReference type="Gene3D" id="3.30.700.10">
    <property type="entry name" value="Glycoprotein, Type 4 Pilin"/>
    <property type="match status" value="1"/>
</dbReference>
<keyword evidence="3" id="KW-1185">Reference proteome</keyword>
<dbReference type="Proteomes" id="UP000321903">
    <property type="component" value="Unassembled WGS sequence"/>
</dbReference>
<dbReference type="PANTHER" id="PTHR30093:SF47">
    <property type="entry name" value="TYPE IV PILUS NON-CORE MINOR PILIN PILE"/>
    <property type="match status" value="1"/>
</dbReference>
<dbReference type="PANTHER" id="PTHR30093">
    <property type="entry name" value="GENERAL SECRETION PATHWAY PROTEIN G"/>
    <property type="match status" value="1"/>
</dbReference>
<name>A0A5C7A1A1_9GAMM</name>
<evidence type="ECO:0000313" key="3">
    <source>
        <dbReference type="Proteomes" id="UP000321903"/>
    </source>
</evidence>
<evidence type="ECO:0000256" key="1">
    <source>
        <dbReference type="SAM" id="Phobius"/>
    </source>
</evidence>
<gene>
    <name evidence="2" type="ORF">ES754_08375</name>
</gene>
<sequence>MTALTNINLTNINLTKINISNIKNTGIQRGNNNNECNIKHIKGACISHASRGFTLIELMIVVAVIGILATVAYPNYQRYIVKSKRTDMMSEMHNIASEIQSRKLAQGKYSNELATGLAGDYPRQGSLYTVTITPAPLTAKWKITATPKAGLQMVADGALSLDYQGIKCRATLCGSSNEWNQ</sequence>
<dbReference type="PROSITE" id="PS00409">
    <property type="entry name" value="PROKAR_NTER_METHYL"/>
    <property type="match status" value="1"/>
</dbReference>
<dbReference type="OrthoDB" id="5296638at2"/>
<dbReference type="InterPro" id="IPR045584">
    <property type="entry name" value="Pilin-like"/>
</dbReference>
<dbReference type="Pfam" id="PF16732">
    <property type="entry name" value="ComP_DUS"/>
    <property type="match status" value="1"/>
</dbReference>
<accession>A0A5C7A1A1</accession>
<dbReference type="InterPro" id="IPR031982">
    <property type="entry name" value="PilE-like"/>
</dbReference>
<dbReference type="Pfam" id="PF07963">
    <property type="entry name" value="N_methyl"/>
    <property type="match status" value="1"/>
</dbReference>